<dbReference type="RefSeq" id="WP_131938068.1">
    <property type="nucleotide sequence ID" value="NZ_BAAAMX010000057.1"/>
</dbReference>
<gene>
    <name evidence="2" type="ORF">E1284_06465</name>
</gene>
<keyword evidence="1" id="KW-0812">Transmembrane</keyword>
<feature type="transmembrane region" description="Helical" evidence="1">
    <location>
        <begin position="99"/>
        <end position="119"/>
    </location>
</feature>
<feature type="transmembrane region" description="Helical" evidence="1">
    <location>
        <begin position="38"/>
        <end position="56"/>
    </location>
</feature>
<evidence type="ECO:0000313" key="2">
    <source>
        <dbReference type="EMBL" id="TDC18366.1"/>
    </source>
</evidence>
<dbReference type="EMBL" id="SMJW01000020">
    <property type="protein sequence ID" value="TDC18366.1"/>
    <property type="molecule type" value="Genomic_DNA"/>
</dbReference>
<accession>A0A4V2XNH8</accession>
<evidence type="ECO:0008006" key="4">
    <source>
        <dbReference type="Google" id="ProtNLM"/>
    </source>
</evidence>
<evidence type="ECO:0000313" key="3">
    <source>
        <dbReference type="Proteomes" id="UP000295431"/>
    </source>
</evidence>
<feature type="transmembrane region" description="Helical" evidence="1">
    <location>
        <begin position="311"/>
        <end position="336"/>
    </location>
</feature>
<organism evidence="2 3">
    <name type="scientific">Actinomadura bangladeshensis</name>
    <dbReference type="NCBI Taxonomy" id="453573"/>
    <lineage>
        <taxon>Bacteria</taxon>
        <taxon>Bacillati</taxon>
        <taxon>Actinomycetota</taxon>
        <taxon>Actinomycetes</taxon>
        <taxon>Streptosporangiales</taxon>
        <taxon>Thermomonosporaceae</taxon>
        <taxon>Actinomadura</taxon>
    </lineage>
</organism>
<protein>
    <recommendedName>
        <fullName evidence="4">ABC transporter permease</fullName>
    </recommendedName>
</protein>
<feature type="transmembrane region" description="Helical" evidence="1">
    <location>
        <begin position="406"/>
        <end position="429"/>
    </location>
</feature>
<feature type="transmembrane region" description="Helical" evidence="1">
    <location>
        <begin position="254"/>
        <end position="272"/>
    </location>
</feature>
<feature type="transmembrane region" description="Helical" evidence="1">
    <location>
        <begin position="205"/>
        <end position="223"/>
    </location>
</feature>
<keyword evidence="3" id="KW-1185">Reference proteome</keyword>
<sequence>MSRAVPVRQAAVRPGLERGHSASLRVAWLTVRLIRRGVGWLVPVVAFYVAVEVFSYEQTYPDAASRQKLASLSDDPAMRMLQGIPHAVDTPGGFVAWDAGWMLAAVTGIWALLVAGRLLRGEEESGRGELVLAGPIRPARVVLVQEAVIAGAALAAGASAAVMLALMGAGAEGSAVFGLGLAGFAATFAGVAAVLAQLFQVRRRVTAASAAVFGLSFLLRMAANSADSRGWLRWFTPFGWLDELHAYRDPGRPALAVLLAAPVLLAFAAVALRTRRDTAGALITEPDRARARLRLLGGPAAFAWRGTRGMLAGWLLGIAGYAFVAGALIVTALDFMADDPNYRRVLETIGWDAADVAEGFAGIMGILIGLLIALYACWRVGAARAEEAAGRLDHVLARPVGRRRWLGGHVVLALASALLLALAAAAAMWAGGAATGAGIGFADMLAANLNPLPVAVLATGFAVLLFGVRPRLTVPGSAAAVVIAYLVEMIGPALDWPDAVLDASPFHHLAGVPAEPFEPVAAAVMIAVGALLTAVGMLRFERRDLTGD</sequence>
<reference evidence="2 3" key="1">
    <citation type="submission" date="2019-03" db="EMBL/GenBank/DDBJ databases">
        <title>Draft genome sequences of novel Actinobacteria.</title>
        <authorList>
            <person name="Sahin N."/>
            <person name="Ay H."/>
            <person name="Saygin H."/>
        </authorList>
    </citation>
    <scope>NUCLEOTIDE SEQUENCE [LARGE SCALE GENOMIC DNA]</scope>
    <source>
        <strain evidence="2 3">DSM 45347</strain>
    </source>
</reference>
<name>A0A4V2XNH8_9ACTN</name>
<evidence type="ECO:0000256" key="1">
    <source>
        <dbReference type="SAM" id="Phobius"/>
    </source>
</evidence>
<feature type="transmembrane region" description="Helical" evidence="1">
    <location>
        <begin position="356"/>
        <end position="378"/>
    </location>
</feature>
<feature type="transmembrane region" description="Helical" evidence="1">
    <location>
        <begin position="474"/>
        <end position="494"/>
    </location>
</feature>
<dbReference type="AlphaFoldDB" id="A0A4V2XNH8"/>
<proteinExistence type="predicted"/>
<comment type="caution">
    <text evidence="2">The sequence shown here is derived from an EMBL/GenBank/DDBJ whole genome shotgun (WGS) entry which is preliminary data.</text>
</comment>
<dbReference type="OrthoDB" id="2014935at2"/>
<feature type="transmembrane region" description="Helical" evidence="1">
    <location>
        <begin position="147"/>
        <end position="169"/>
    </location>
</feature>
<keyword evidence="1" id="KW-1133">Transmembrane helix</keyword>
<keyword evidence="1" id="KW-0472">Membrane</keyword>
<feature type="transmembrane region" description="Helical" evidence="1">
    <location>
        <begin position="520"/>
        <end position="540"/>
    </location>
</feature>
<dbReference type="Proteomes" id="UP000295431">
    <property type="component" value="Unassembled WGS sequence"/>
</dbReference>
<feature type="transmembrane region" description="Helical" evidence="1">
    <location>
        <begin position="449"/>
        <end position="467"/>
    </location>
</feature>
<feature type="transmembrane region" description="Helical" evidence="1">
    <location>
        <begin position="175"/>
        <end position="198"/>
    </location>
</feature>